<organism evidence="1 2">
    <name type="scientific">Clostridium gasigenes</name>
    <dbReference type="NCBI Taxonomy" id="94869"/>
    <lineage>
        <taxon>Bacteria</taxon>
        <taxon>Bacillati</taxon>
        <taxon>Bacillota</taxon>
        <taxon>Clostridia</taxon>
        <taxon>Eubacteriales</taxon>
        <taxon>Clostridiaceae</taxon>
        <taxon>Clostridium</taxon>
    </lineage>
</organism>
<evidence type="ECO:0000313" key="1">
    <source>
        <dbReference type="EMBL" id="SDP48776.1"/>
    </source>
</evidence>
<evidence type="ECO:0000313" key="2">
    <source>
        <dbReference type="Proteomes" id="UP000198597"/>
    </source>
</evidence>
<reference evidence="1 2" key="1">
    <citation type="submission" date="2016-10" db="EMBL/GenBank/DDBJ databases">
        <authorList>
            <person name="de Groot N.N."/>
        </authorList>
    </citation>
    <scope>NUCLEOTIDE SEQUENCE [LARGE SCALE GENOMIC DNA]</scope>
    <source>
        <strain evidence="1 2">DSM 12272</strain>
    </source>
</reference>
<dbReference type="EMBL" id="FNJM01000006">
    <property type="protein sequence ID" value="SDP48776.1"/>
    <property type="molecule type" value="Genomic_DNA"/>
</dbReference>
<accession>A0A1H0T5K7</accession>
<dbReference type="RefSeq" id="WP_089969711.1">
    <property type="nucleotide sequence ID" value="NZ_FNJM01000006.1"/>
</dbReference>
<keyword evidence="2" id="KW-1185">Reference proteome</keyword>
<protein>
    <submittedName>
        <fullName evidence="1">Uncharacterized protein</fullName>
    </submittedName>
</protein>
<dbReference type="Proteomes" id="UP000198597">
    <property type="component" value="Unassembled WGS sequence"/>
</dbReference>
<sequence length="71" mass="8069">MPNILSILIVIFLFIFLLFITKKFKKSWLAYSIFGLELTVIGLSDNSNSNLFVVFVLLGFMLTVIGFCKSE</sequence>
<dbReference type="AlphaFoldDB" id="A0A1H0T5K7"/>
<proteinExistence type="predicted"/>
<gene>
    <name evidence="1" type="ORF">SAMN04488529_10657</name>
</gene>
<name>A0A1H0T5K7_9CLOT</name>